<dbReference type="Proteomes" id="UP001174934">
    <property type="component" value="Unassembled WGS sequence"/>
</dbReference>
<gene>
    <name evidence="2" type="ORF">B0T17DRAFT_618178</name>
</gene>
<feature type="region of interest" description="Disordered" evidence="1">
    <location>
        <begin position="385"/>
        <end position="447"/>
    </location>
</feature>
<evidence type="ECO:0000313" key="3">
    <source>
        <dbReference type="Proteomes" id="UP001174934"/>
    </source>
</evidence>
<evidence type="ECO:0000313" key="2">
    <source>
        <dbReference type="EMBL" id="KAK0621775.1"/>
    </source>
</evidence>
<sequence>MSGTLTPNGPTAGQDIIQNNPQSPSQTNKTPQEIPMINLGSLLEDLQSEPQHENLKMWWAIIDTFVTPDGQFIGRDIDRGSVHIHRVALQILGDAYPNLSPEIDRFLPYVHKFIDMQHTMGSLQSTMDGLNKFRPLPISADSLKQIMDTPSEIHKEKVPRGAISVGDHPFKNFADYKRVQAEITSWSNRSADELNQQQPANPTEEEISLLLQKLVDAIRDFNDMIDINVKGELSRPAVLVQSLTDFEVVMVAMETLMVAKDAQNGKLDLARWTVVNHIPLYQIFPTFAERVDSVAKCFRQSKSSVFEIVNQISGAIRTAANPEEKAKRAAYFQNSNNNKAAKEAKMKVEWKAYETIEATIKSGNYQTVAETVVGVVTEAATKVASVAPPVQQSKRKRALNDSTNTQPQPKRRQIARTRKQPARACANRRAQSPGQYLPAPLRPQPAPVDIRQPVYDRDTPEADEFYQGVQSQPDQGYFNANPYSDQPHLGNDIYLPPDNANQQPAMSGQQAQINYEVPNEFEHHNANPIIPVNNGFSNDMVDPALLNENFDIDEFFDFE</sequence>
<name>A0AA39WUE6_9PEZI</name>
<proteinExistence type="predicted"/>
<feature type="region of interest" description="Disordered" evidence="1">
    <location>
        <begin position="1"/>
        <end position="32"/>
    </location>
</feature>
<comment type="caution">
    <text evidence="2">The sequence shown here is derived from an EMBL/GenBank/DDBJ whole genome shotgun (WGS) entry which is preliminary data.</text>
</comment>
<dbReference type="EMBL" id="JAULSR010000004">
    <property type="protein sequence ID" value="KAK0621775.1"/>
    <property type="molecule type" value="Genomic_DNA"/>
</dbReference>
<organism evidence="2 3">
    <name type="scientific">Bombardia bombarda</name>
    <dbReference type="NCBI Taxonomy" id="252184"/>
    <lineage>
        <taxon>Eukaryota</taxon>
        <taxon>Fungi</taxon>
        <taxon>Dikarya</taxon>
        <taxon>Ascomycota</taxon>
        <taxon>Pezizomycotina</taxon>
        <taxon>Sordariomycetes</taxon>
        <taxon>Sordariomycetidae</taxon>
        <taxon>Sordariales</taxon>
        <taxon>Lasiosphaeriaceae</taxon>
        <taxon>Bombardia</taxon>
    </lineage>
</organism>
<dbReference type="AlphaFoldDB" id="A0AA39WUE6"/>
<protein>
    <submittedName>
        <fullName evidence="2">Uncharacterized protein</fullName>
    </submittedName>
</protein>
<accession>A0AA39WUE6</accession>
<reference evidence="2" key="1">
    <citation type="submission" date="2023-06" db="EMBL/GenBank/DDBJ databases">
        <title>Genome-scale phylogeny and comparative genomics of the fungal order Sordariales.</title>
        <authorList>
            <consortium name="Lawrence Berkeley National Laboratory"/>
            <person name="Hensen N."/>
            <person name="Bonometti L."/>
            <person name="Westerberg I."/>
            <person name="Brannstrom I.O."/>
            <person name="Guillou S."/>
            <person name="Cros-Aarteil S."/>
            <person name="Calhoun S."/>
            <person name="Haridas S."/>
            <person name="Kuo A."/>
            <person name="Mondo S."/>
            <person name="Pangilinan J."/>
            <person name="Riley R."/>
            <person name="LaButti K."/>
            <person name="Andreopoulos B."/>
            <person name="Lipzen A."/>
            <person name="Chen C."/>
            <person name="Yanf M."/>
            <person name="Daum C."/>
            <person name="Ng V."/>
            <person name="Clum A."/>
            <person name="Steindorff A."/>
            <person name="Ohm R."/>
            <person name="Martin F."/>
            <person name="Silar P."/>
            <person name="Natvig D."/>
            <person name="Lalanne C."/>
            <person name="Gautier V."/>
            <person name="Ament-velasquez S.L."/>
            <person name="Kruys A."/>
            <person name="Hutchinson M.I."/>
            <person name="Powell A.J."/>
            <person name="Barry K."/>
            <person name="Miller A.N."/>
            <person name="Grigoriev I.V."/>
            <person name="Debuchy R."/>
            <person name="Gladieux P."/>
            <person name="Thoren M.H."/>
            <person name="Johannesson H."/>
        </authorList>
    </citation>
    <scope>NUCLEOTIDE SEQUENCE</scope>
    <source>
        <strain evidence="2">SMH3391-2</strain>
    </source>
</reference>
<evidence type="ECO:0000256" key="1">
    <source>
        <dbReference type="SAM" id="MobiDB-lite"/>
    </source>
</evidence>
<keyword evidence="3" id="KW-1185">Reference proteome</keyword>
<feature type="compositionally biased region" description="Polar residues" evidence="1">
    <location>
        <begin position="1"/>
        <end position="31"/>
    </location>
</feature>
<feature type="compositionally biased region" description="Basic residues" evidence="1">
    <location>
        <begin position="409"/>
        <end position="421"/>
    </location>
</feature>